<dbReference type="Proteomes" id="UP001633002">
    <property type="component" value="Unassembled WGS sequence"/>
</dbReference>
<evidence type="ECO:0000313" key="3">
    <source>
        <dbReference type="Proteomes" id="UP001633002"/>
    </source>
</evidence>
<reference evidence="2 3" key="1">
    <citation type="submission" date="2024-09" db="EMBL/GenBank/DDBJ databases">
        <title>Chromosome-scale assembly of Riccia sorocarpa.</title>
        <authorList>
            <person name="Paukszto L."/>
        </authorList>
    </citation>
    <scope>NUCLEOTIDE SEQUENCE [LARGE SCALE GENOMIC DNA]</scope>
    <source>
        <strain evidence="2">LP-2024</strain>
        <tissue evidence="2">Aerial parts of the thallus</tissue>
    </source>
</reference>
<feature type="compositionally biased region" description="Basic residues" evidence="1">
    <location>
        <begin position="187"/>
        <end position="196"/>
    </location>
</feature>
<feature type="compositionally biased region" description="Polar residues" evidence="1">
    <location>
        <begin position="493"/>
        <end position="519"/>
    </location>
</feature>
<feature type="region of interest" description="Disordered" evidence="1">
    <location>
        <begin position="493"/>
        <end position="528"/>
    </location>
</feature>
<accession>A0ABD3I262</accession>
<comment type="caution">
    <text evidence="2">The sequence shown here is derived from an EMBL/GenBank/DDBJ whole genome shotgun (WGS) entry which is preliminary data.</text>
</comment>
<feature type="region of interest" description="Disordered" evidence="1">
    <location>
        <begin position="167"/>
        <end position="200"/>
    </location>
</feature>
<protein>
    <submittedName>
        <fullName evidence="2">Uncharacterized protein</fullName>
    </submittedName>
</protein>
<gene>
    <name evidence="2" type="ORF">R1sor_010690</name>
</gene>
<keyword evidence="3" id="KW-1185">Reference proteome</keyword>
<dbReference type="AlphaFoldDB" id="A0ABD3I262"/>
<name>A0ABD3I262_9MARC</name>
<sequence length="565" mass="63822">MGRKSYKEVISLVCCSEDTFTEFERFVDAWQRGEIPDVFGALGKPQGECDVGEVLRDFSQLSVNRFRPVNGLPDEDLKLVWSQLAEGSIWVSRPAKYQGPEDVVALKEYCKALKGKDKLGKAIVRYWMTRYQEDFNTWGELVVSYTIPEPWLGEMLKYLPEKPEKPEKEVVMEDVSSSDGDEEDSSKKKKKPKKKSTSVDVLPSQIKTQLHKFHCAKHGVEIPQRLEPLAVLHIKDITQYQLTLDENPDCKLVFLDLTHPDLANWEKQEFSCFLGIVKELTSSEGFVIVAVMDFGRPLVNFSVALKGMKDARVLMECGCYKGPRLQRKIQIPSACWQLVYSYVSFGPEDYMPSLSAQTALHPTCNEYETEKGLEDMVPHKGAGAEALNVKNKAPRWEFVNLSSPDGQSLTHPICKRRGFCYRMVINYSKADSTVLDFFSGGIFAKEALLSGRDVIYFAHGEKESIFLKEYGKALQRLSDCVRSWYQRYKSLKVPTSSGPQPALASSSQQPGLASTSQQPARAVTDEDEIEDTDAAKFVFDDEMKNEARTHLGNARRRVVLNPNIA</sequence>
<dbReference type="EMBL" id="JBJQOH010000002">
    <property type="protein sequence ID" value="KAL3696614.1"/>
    <property type="molecule type" value="Genomic_DNA"/>
</dbReference>
<organism evidence="2 3">
    <name type="scientific">Riccia sorocarpa</name>
    <dbReference type="NCBI Taxonomy" id="122646"/>
    <lineage>
        <taxon>Eukaryota</taxon>
        <taxon>Viridiplantae</taxon>
        <taxon>Streptophyta</taxon>
        <taxon>Embryophyta</taxon>
        <taxon>Marchantiophyta</taxon>
        <taxon>Marchantiopsida</taxon>
        <taxon>Marchantiidae</taxon>
        <taxon>Marchantiales</taxon>
        <taxon>Ricciaceae</taxon>
        <taxon>Riccia</taxon>
    </lineage>
</organism>
<proteinExistence type="predicted"/>
<evidence type="ECO:0000313" key="2">
    <source>
        <dbReference type="EMBL" id="KAL3696614.1"/>
    </source>
</evidence>
<evidence type="ECO:0000256" key="1">
    <source>
        <dbReference type="SAM" id="MobiDB-lite"/>
    </source>
</evidence>